<protein>
    <recommendedName>
        <fullName evidence="3">C2H2-type domain-containing protein</fullName>
    </recommendedName>
</protein>
<feature type="compositionally biased region" description="Basic and acidic residues" evidence="2">
    <location>
        <begin position="413"/>
        <end position="424"/>
    </location>
</feature>
<dbReference type="PROSITE" id="PS00028">
    <property type="entry name" value="ZINC_FINGER_C2H2_1"/>
    <property type="match status" value="4"/>
</dbReference>
<feature type="compositionally biased region" description="Basic and acidic residues" evidence="2">
    <location>
        <begin position="40"/>
        <end position="54"/>
    </location>
</feature>
<dbReference type="PANTHER" id="PTHR47068:SF1">
    <property type="entry name" value="OS02G0659100 PROTEIN"/>
    <property type="match status" value="1"/>
</dbReference>
<gene>
    <name evidence="4" type="ORF">KC19_11G006800</name>
</gene>
<keyword evidence="5" id="KW-1185">Reference proteome</keyword>
<dbReference type="EMBL" id="CM026432">
    <property type="protein sequence ID" value="KAG0555834.1"/>
    <property type="molecule type" value="Genomic_DNA"/>
</dbReference>
<feature type="region of interest" description="Disordered" evidence="2">
    <location>
        <begin position="359"/>
        <end position="439"/>
    </location>
</feature>
<dbReference type="InterPro" id="IPR013087">
    <property type="entry name" value="Znf_C2H2_type"/>
</dbReference>
<feature type="compositionally biased region" description="Basic residues" evidence="2">
    <location>
        <begin position="461"/>
        <end position="470"/>
    </location>
</feature>
<dbReference type="Proteomes" id="UP000822688">
    <property type="component" value="Chromosome 11"/>
</dbReference>
<evidence type="ECO:0000256" key="1">
    <source>
        <dbReference type="PROSITE-ProRule" id="PRU00042"/>
    </source>
</evidence>
<evidence type="ECO:0000256" key="2">
    <source>
        <dbReference type="SAM" id="MobiDB-lite"/>
    </source>
</evidence>
<feature type="region of interest" description="Disordered" evidence="2">
    <location>
        <begin position="302"/>
        <end position="327"/>
    </location>
</feature>
<dbReference type="Pfam" id="PF13912">
    <property type="entry name" value="zf-C2H2_6"/>
    <property type="match status" value="4"/>
</dbReference>
<dbReference type="GO" id="GO:0008270">
    <property type="term" value="F:zinc ion binding"/>
    <property type="evidence" value="ECO:0007669"/>
    <property type="project" value="UniProtKB-KW"/>
</dbReference>
<feature type="compositionally biased region" description="Basic and acidic residues" evidence="2">
    <location>
        <begin position="118"/>
        <end position="130"/>
    </location>
</feature>
<organism evidence="4 5">
    <name type="scientific">Ceratodon purpureus</name>
    <name type="common">Fire moss</name>
    <name type="synonym">Dicranum purpureum</name>
    <dbReference type="NCBI Taxonomy" id="3225"/>
    <lineage>
        <taxon>Eukaryota</taxon>
        <taxon>Viridiplantae</taxon>
        <taxon>Streptophyta</taxon>
        <taxon>Embryophyta</taxon>
        <taxon>Bryophyta</taxon>
        <taxon>Bryophytina</taxon>
        <taxon>Bryopsida</taxon>
        <taxon>Dicranidae</taxon>
        <taxon>Pseudoditrichales</taxon>
        <taxon>Ditrichaceae</taxon>
        <taxon>Ceratodon</taxon>
    </lineage>
</organism>
<feature type="compositionally biased region" description="Basic and acidic residues" evidence="2">
    <location>
        <begin position="160"/>
        <end position="173"/>
    </location>
</feature>
<feature type="region of interest" description="Disordered" evidence="2">
    <location>
        <begin position="86"/>
        <end position="257"/>
    </location>
</feature>
<feature type="compositionally biased region" description="Basic and acidic residues" evidence="2">
    <location>
        <begin position="545"/>
        <end position="557"/>
    </location>
</feature>
<keyword evidence="1" id="KW-0479">Metal-binding</keyword>
<feature type="compositionally biased region" description="Polar residues" evidence="2">
    <location>
        <begin position="181"/>
        <end position="215"/>
    </location>
</feature>
<feature type="domain" description="C2H2-type" evidence="3">
    <location>
        <begin position="260"/>
        <end position="282"/>
    </location>
</feature>
<feature type="compositionally biased region" description="Basic and acidic residues" evidence="2">
    <location>
        <begin position="92"/>
        <end position="108"/>
    </location>
</feature>
<dbReference type="Gene3D" id="3.30.160.60">
    <property type="entry name" value="Classic Zinc Finger"/>
    <property type="match status" value="1"/>
</dbReference>
<evidence type="ECO:0000313" key="5">
    <source>
        <dbReference type="Proteomes" id="UP000822688"/>
    </source>
</evidence>
<feature type="compositionally biased region" description="Basic and acidic residues" evidence="2">
    <location>
        <begin position="17"/>
        <end position="27"/>
    </location>
</feature>
<reference evidence="4 5" key="1">
    <citation type="submission" date="2020-06" db="EMBL/GenBank/DDBJ databases">
        <title>WGS assembly of Ceratodon purpureus strain R40.</title>
        <authorList>
            <person name="Carey S.B."/>
            <person name="Jenkins J."/>
            <person name="Shu S."/>
            <person name="Lovell J.T."/>
            <person name="Sreedasyam A."/>
            <person name="Maumus F."/>
            <person name="Tiley G.P."/>
            <person name="Fernandez-Pozo N."/>
            <person name="Barry K."/>
            <person name="Chen C."/>
            <person name="Wang M."/>
            <person name="Lipzen A."/>
            <person name="Daum C."/>
            <person name="Saski C.A."/>
            <person name="Payton A.C."/>
            <person name="Mcbreen J.C."/>
            <person name="Conrad R.E."/>
            <person name="Kollar L.M."/>
            <person name="Olsson S."/>
            <person name="Huttunen S."/>
            <person name="Landis J.B."/>
            <person name="Wickett N.J."/>
            <person name="Johnson M.G."/>
            <person name="Rensing S.A."/>
            <person name="Grimwood J."/>
            <person name="Schmutz J."/>
            <person name="Mcdaniel S.F."/>
        </authorList>
    </citation>
    <scope>NUCLEOTIDE SEQUENCE [LARGE SCALE GENOMIC DNA]</scope>
    <source>
        <strain evidence="4 5">R40</strain>
    </source>
</reference>
<comment type="caution">
    <text evidence="4">The sequence shown here is derived from an EMBL/GenBank/DDBJ whole genome shotgun (WGS) entry which is preliminary data.</text>
</comment>
<dbReference type="InterPro" id="IPR036236">
    <property type="entry name" value="Znf_C2H2_sf"/>
</dbReference>
<dbReference type="AlphaFoldDB" id="A0A8T0GBX8"/>
<dbReference type="SMART" id="SM00355">
    <property type="entry name" value="ZnF_C2H2"/>
    <property type="match status" value="4"/>
</dbReference>
<evidence type="ECO:0000259" key="3">
    <source>
        <dbReference type="PROSITE" id="PS50157"/>
    </source>
</evidence>
<sequence>MTLTDGGVGSSSSSSKDAVEKGDRELDWAEGVADQASRGADQERGMDLEQEDGRGPISVADNACESGPSTVVNGVMEEENFGASAEVVEGMDIEHGEAEKKSAERDNTEVALKAESAQIERKSETEDYGQKAEVSSSRGDGVTANITTVHDPESSVPESSPDRPRSRPRRSDASRPGLRKLNTSAKTRSSSLTSQRSAKLFFNQDNHSGATPESKVNQDVRGTRKRGEDGEELRQVSSSEELNGDGDGDAEGDEVDGTGYRCGICNEDFESAKSLSLHKKYHPQYTLRRNPKRSRKLIDQEYTLESGAPAPVPASVPTKKTSSMSEEFPRPCTECGKEFASWKALFGHMRCHPEREWRGIQPPAEKSNNPEGQGSGPHAGGIGNHTNFRRKKPAPIVQLPPPPAPSVITFQEDNEKSGSLDSKRAHVAGKASDNESDTESIEAAYMSNGDRHTVTGWMTGKRSKRSRQTHRSLDAVNNAKKELSSRDSATVMTESNDMIEALMLLHAADKEKLTLPVTPESYGRKSRSKSRTPESGLEAEAEELSAERDEKRVKMEAESASPCEDTEDGGDEFEAGEQGTSARSKYECATCKRQFKSHQALGGHRASHKKVKGCFARTNVNEGGAHEQSMDSMEVEDEEQFLKSEEQLPNEIQETSHNNEEDKPCYLTTARDDNEEMLNAARKTKAHECSICHRVFTSGQALGGHKRCHWGGGSGIPGGEVTSSVKPVQTGQQSRPFKEGVQLDLNLPAPECLEEMALQQEEAGISPMNYLPAGPGLSFFDIMNNNSASRNTYGESAVEQGQHEGAFLQGEEPITNNQVEGINQFSNFDSRAYGPLDTITVHQKPHVASMALVPGLTPTSA</sequence>
<feature type="domain" description="C2H2-type" evidence="3">
    <location>
        <begin position="586"/>
        <end position="613"/>
    </location>
</feature>
<feature type="compositionally biased region" description="Gly residues" evidence="2">
    <location>
        <begin position="373"/>
        <end position="383"/>
    </location>
</feature>
<proteinExistence type="predicted"/>
<name>A0A8T0GBX8_CERPU</name>
<feature type="compositionally biased region" description="Acidic residues" evidence="2">
    <location>
        <begin position="242"/>
        <end position="256"/>
    </location>
</feature>
<keyword evidence="1" id="KW-0863">Zinc-finger</keyword>
<dbReference type="PANTHER" id="PTHR47068">
    <property type="entry name" value="OS02G0659100 PROTEIN"/>
    <property type="match status" value="1"/>
</dbReference>
<feature type="region of interest" description="Disordered" evidence="2">
    <location>
        <begin position="1"/>
        <end position="70"/>
    </location>
</feature>
<keyword evidence="1" id="KW-0862">Zinc</keyword>
<feature type="region of interest" description="Disordered" evidence="2">
    <location>
        <begin position="516"/>
        <end position="581"/>
    </location>
</feature>
<evidence type="ECO:0000313" key="4">
    <source>
        <dbReference type="EMBL" id="KAG0555834.1"/>
    </source>
</evidence>
<dbReference type="SUPFAM" id="SSF57667">
    <property type="entry name" value="beta-beta-alpha zinc fingers"/>
    <property type="match status" value="2"/>
</dbReference>
<feature type="region of interest" description="Disordered" evidence="2">
    <location>
        <begin position="452"/>
        <end position="490"/>
    </location>
</feature>
<feature type="domain" description="C2H2-type" evidence="3">
    <location>
        <begin position="330"/>
        <end position="357"/>
    </location>
</feature>
<feature type="compositionally biased region" description="Polar residues" evidence="2">
    <location>
        <begin position="133"/>
        <end position="148"/>
    </location>
</feature>
<dbReference type="OrthoDB" id="6077919at2759"/>
<dbReference type="PROSITE" id="PS50157">
    <property type="entry name" value="ZINC_FINGER_C2H2_2"/>
    <property type="match status" value="4"/>
</dbReference>
<feature type="domain" description="C2H2-type" evidence="3">
    <location>
        <begin position="687"/>
        <end position="714"/>
    </location>
</feature>
<feature type="compositionally biased region" description="Acidic residues" evidence="2">
    <location>
        <begin position="564"/>
        <end position="575"/>
    </location>
</feature>
<feature type="compositionally biased region" description="Basic and acidic residues" evidence="2">
    <location>
        <begin position="216"/>
        <end position="234"/>
    </location>
</feature>
<accession>A0A8T0GBX8</accession>